<evidence type="ECO:0000313" key="1">
    <source>
        <dbReference type="EMBL" id="NDJ96155.1"/>
    </source>
</evidence>
<organism evidence="1">
    <name type="scientific">Myxobolus squamalis</name>
    <name type="common">Myxosporean</name>
    <dbReference type="NCBI Taxonomy" id="59785"/>
    <lineage>
        <taxon>Eukaryota</taxon>
        <taxon>Metazoa</taxon>
        <taxon>Cnidaria</taxon>
        <taxon>Myxozoa</taxon>
        <taxon>Myxosporea</taxon>
        <taxon>Bivalvulida</taxon>
        <taxon>Platysporina</taxon>
        <taxon>Myxobolidae</taxon>
        <taxon>Myxobolus</taxon>
    </lineage>
</organism>
<sequence length="191" mass="21785">MIEIQGLFITHIRKIFSTLIKLQTPLSRSLKTRMHTFIYITCSVEPKAATGIVHASISKEKNSKPIPNDADKISCDMERWAKRVNQETSIKNITKKQHIHEVQDIQKKTLELKEKIDAQELFNTLSSTPCNSINNNDKLLLDQTLDNDPHLSLPDLVCLLCQRKFSSKEVLIKHVTSSNLHMTNLQNASKI</sequence>
<reference evidence="1" key="1">
    <citation type="submission" date="2018-11" db="EMBL/GenBank/DDBJ databases">
        <title>Myxobolus squamalis genome and transcriptome.</title>
        <authorList>
            <person name="Yahalomi D."/>
            <person name="Atkinson S.D."/>
            <person name="Neuhof M."/>
            <person name="Chang E.S."/>
            <person name="Philippe H."/>
            <person name="Cartwright P."/>
            <person name="Bartholomew J.L."/>
            <person name="Huchon D."/>
        </authorList>
    </citation>
    <scope>NUCLEOTIDE SEQUENCE</scope>
    <source>
        <strain evidence="1">71B08</strain>
        <tissue evidence="1">Whole</tissue>
    </source>
</reference>
<proteinExistence type="predicted"/>
<dbReference type="EMBL" id="GHBR01000644">
    <property type="protein sequence ID" value="NDJ96155.1"/>
    <property type="molecule type" value="Transcribed_RNA"/>
</dbReference>
<name>A0A6B2G1I4_MYXSQ</name>
<dbReference type="AlphaFoldDB" id="A0A6B2G1I4"/>
<protein>
    <submittedName>
        <fullName evidence="1">RNA-binding protein 5-A (Trinotate prediction)</fullName>
    </submittedName>
</protein>
<accession>A0A6B2G1I4</accession>